<evidence type="ECO:0000259" key="7">
    <source>
        <dbReference type="Pfam" id="PF18052"/>
    </source>
</evidence>
<evidence type="ECO:0000313" key="10">
    <source>
        <dbReference type="EMBL" id="GKU91098.1"/>
    </source>
</evidence>
<dbReference type="Gene3D" id="3.80.10.10">
    <property type="entry name" value="Ribonuclease Inhibitor"/>
    <property type="match status" value="5"/>
</dbReference>
<reference evidence="10 11" key="1">
    <citation type="journal article" date="2021" name="Commun. Biol.">
        <title>The genome of Shorea leprosula (Dipterocarpaceae) highlights the ecological relevance of drought in aseasonal tropical rainforests.</title>
        <authorList>
            <person name="Ng K.K.S."/>
            <person name="Kobayashi M.J."/>
            <person name="Fawcett J.A."/>
            <person name="Hatakeyama M."/>
            <person name="Paape T."/>
            <person name="Ng C.H."/>
            <person name="Ang C.C."/>
            <person name="Tnah L.H."/>
            <person name="Lee C.T."/>
            <person name="Nishiyama T."/>
            <person name="Sese J."/>
            <person name="O'Brien M.J."/>
            <person name="Copetti D."/>
            <person name="Mohd Noor M.I."/>
            <person name="Ong R.C."/>
            <person name="Putra M."/>
            <person name="Sireger I.Z."/>
            <person name="Indrioko S."/>
            <person name="Kosugi Y."/>
            <person name="Izuno A."/>
            <person name="Isagi Y."/>
            <person name="Lee S.L."/>
            <person name="Shimizu K.K."/>
        </authorList>
    </citation>
    <scope>NUCLEOTIDE SEQUENCE [LARGE SCALE GENOMIC DNA]</scope>
    <source>
        <strain evidence="10">214</strain>
    </source>
</reference>
<evidence type="ECO:0000256" key="2">
    <source>
        <dbReference type="ARBA" id="ARBA00022737"/>
    </source>
</evidence>
<dbReference type="InterPro" id="IPR036388">
    <property type="entry name" value="WH-like_DNA-bd_sf"/>
</dbReference>
<evidence type="ECO:0000256" key="5">
    <source>
        <dbReference type="ARBA" id="ARBA00022840"/>
    </source>
</evidence>
<dbReference type="PANTHER" id="PTHR36766:SF51">
    <property type="entry name" value="DISEASE RESISTANCE RPP13-LIKE PROTEIN 1"/>
    <property type="match status" value="1"/>
</dbReference>
<feature type="domain" description="R13L1/DRL21-like LRR repeat region" evidence="9">
    <location>
        <begin position="632"/>
        <end position="760"/>
    </location>
</feature>
<dbReference type="InterPro" id="IPR058922">
    <property type="entry name" value="WHD_DRP"/>
</dbReference>
<keyword evidence="5" id="KW-0067">ATP-binding</keyword>
<accession>A0AAV5HQX3</accession>
<comment type="caution">
    <text evidence="10">The sequence shown here is derived from an EMBL/GenBank/DDBJ whole genome shotgun (WGS) entry which is preliminary data.</text>
</comment>
<organism evidence="10 11">
    <name type="scientific">Rubroshorea leprosula</name>
    <dbReference type="NCBI Taxonomy" id="152421"/>
    <lineage>
        <taxon>Eukaryota</taxon>
        <taxon>Viridiplantae</taxon>
        <taxon>Streptophyta</taxon>
        <taxon>Embryophyta</taxon>
        <taxon>Tracheophyta</taxon>
        <taxon>Spermatophyta</taxon>
        <taxon>Magnoliopsida</taxon>
        <taxon>eudicotyledons</taxon>
        <taxon>Gunneridae</taxon>
        <taxon>Pentapetalae</taxon>
        <taxon>rosids</taxon>
        <taxon>malvids</taxon>
        <taxon>Malvales</taxon>
        <taxon>Dipterocarpaceae</taxon>
        <taxon>Rubroshorea</taxon>
    </lineage>
</organism>
<keyword evidence="11" id="KW-1185">Reference proteome</keyword>
<evidence type="ECO:0000313" key="11">
    <source>
        <dbReference type="Proteomes" id="UP001054252"/>
    </source>
</evidence>
<dbReference type="InterPro" id="IPR056789">
    <property type="entry name" value="LRR_R13L1-DRL21"/>
</dbReference>
<dbReference type="Proteomes" id="UP001054252">
    <property type="component" value="Unassembled WGS sequence"/>
</dbReference>
<dbReference type="InterPro" id="IPR041118">
    <property type="entry name" value="Rx_N"/>
</dbReference>
<proteinExistence type="predicted"/>
<dbReference type="SUPFAM" id="SSF52540">
    <property type="entry name" value="P-loop containing nucleoside triphosphate hydrolases"/>
    <property type="match status" value="1"/>
</dbReference>
<name>A0AAV5HQX3_9ROSI</name>
<evidence type="ECO:0008006" key="12">
    <source>
        <dbReference type="Google" id="ProtNLM"/>
    </source>
</evidence>
<evidence type="ECO:0000256" key="1">
    <source>
        <dbReference type="ARBA" id="ARBA00022614"/>
    </source>
</evidence>
<dbReference type="SUPFAM" id="SSF52058">
    <property type="entry name" value="L domain-like"/>
    <property type="match status" value="3"/>
</dbReference>
<feature type="domain" description="NB-ARC" evidence="6">
    <location>
        <begin position="184"/>
        <end position="352"/>
    </location>
</feature>
<dbReference type="Gene3D" id="1.10.8.430">
    <property type="entry name" value="Helical domain of apoptotic protease-activating factors"/>
    <property type="match status" value="1"/>
</dbReference>
<dbReference type="PRINTS" id="PR00364">
    <property type="entry name" value="DISEASERSIST"/>
</dbReference>
<evidence type="ECO:0000259" key="6">
    <source>
        <dbReference type="Pfam" id="PF00931"/>
    </source>
</evidence>
<dbReference type="EMBL" id="BPVZ01000005">
    <property type="protein sequence ID" value="GKU91098.1"/>
    <property type="molecule type" value="Genomic_DNA"/>
</dbReference>
<dbReference type="PANTHER" id="PTHR36766">
    <property type="entry name" value="PLANT BROAD-SPECTRUM MILDEW RESISTANCE PROTEIN RPW8"/>
    <property type="match status" value="1"/>
</dbReference>
<evidence type="ECO:0000259" key="9">
    <source>
        <dbReference type="Pfam" id="PF25019"/>
    </source>
</evidence>
<dbReference type="GO" id="GO:0005524">
    <property type="term" value="F:ATP binding"/>
    <property type="evidence" value="ECO:0007669"/>
    <property type="project" value="UniProtKB-KW"/>
</dbReference>
<dbReference type="GO" id="GO:0043531">
    <property type="term" value="F:ADP binding"/>
    <property type="evidence" value="ECO:0007669"/>
    <property type="project" value="InterPro"/>
</dbReference>
<dbReference type="Pfam" id="PF23559">
    <property type="entry name" value="WHD_DRP"/>
    <property type="match status" value="1"/>
</dbReference>
<dbReference type="Pfam" id="PF00931">
    <property type="entry name" value="NB-ARC"/>
    <property type="match status" value="1"/>
</dbReference>
<dbReference type="GO" id="GO:0006952">
    <property type="term" value="P:defense response"/>
    <property type="evidence" value="ECO:0007669"/>
    <property type="project" value="UniProtKB-KW"/>
</dbReference>
<dbReference type="InterPro" id="IPR027417">
    <property type="entry name" value="P-loop_NTPase"/>
</dbReference>
<dbReference type="GO" id="GO:0051707">
    <property type="term" value="P:response to other organism"/>
    <property type="evidence" value="ECO:0007669"/>
    <property type="project" value="UniProtKB-ARBA"/>
</dbReference>
<evidence type="ECO:0000259" key="8">
    <source>
        <dbReference type="Pfam" id="PF23559"/>
    </source>
</evidence>
<protein>
    <recommendedName>
        <fullName evidence="12">Disease resistance RPP13-like protein 1</fullName>
    </recommendedName>
</protein>
<gene>
    <name evidence="10" type="ORF">SLEP1_g5015</name>
</gene>
<dbReference type="Gene3D" id="1.10.10.10">
    <property type="entry name" value="Winged helix-like DNA-binding domain superfamily/Winged helix DNA-binding domain"/>
    <property type="match status" value="1"/>
</dbReference>
<feature type="domain" description="Disease resistance N-terminal" evidence="7">
    <location>
        <begin position="11"/>
        <end position="104"/>
    </location>
</feature>
<dbReference type="Gene3D" id="1.20.5.4130">
    <property type="match status" value="1"/>
</dbReference>
<dbReference type="Pfam" id="PF25019">
    <property type="entry name" value="LRR_R13L1-DRL21"/>
    <property type="match status" value="1"/>
</dbReference>
<dbReference type="InterPro" id="IPR042197">
    <property type="entry name" value="Apaf_helical"/>
</dbReference>
<keyword evidence="2" id="KW-0677">Repeat</keyword>
<evidence type="ECO:0000256" key="4">
    <source>
        <dbReference type="ARBA" id="ARBA00022821"/>
    </source>
</evidence>
<evidence type="ECO:0000256" key="3">
    <source>
        <dbReference type="ARBA" id="ARBA00022741"/>
    </source>
</evidence>
<sequence>MEILSIAGGAFLSVAFERLFKKLKFSRSLNLQKRVLNKLQNWESLLPIIFALLEDAEEKQMSNSNRLIKIWLAEIRDLAYDMEDILDELQVDSQRSSLNITKPYQASTSKFIPSCFNCFKQNDLLISNSQTISKVDDITLRLQRLVNESNTLGLIMEVGDKPGEMALGRSPSTSLPELYVCGRQTEKAAILDKLLNDEGGSKGFCVISILGMGGIGKTTLARLVYNEVTPENFQLKSWVCVSDQFDITSITRTILEAIGAKCVLNDLNLLQQELNSRLSNKKFLIVLDDVWNEDYLLWDSLQKPFLSGAAGSKIIITTRNERVVDIMGGLDRVYHLEVLKDEECLSVFAQHALGTDNFDAHPNLKEIGEKIVKRCKGLPLAAKTLGGLLCGKLSRPMWERILNSEIWELQETRSNILPALRLSYHYLPSYLKPCFAYCALFPKDYEFEKNQLVLLWIASGLLQQQSIEAGHLYFSELVSRAFFQSSSGNKSRYVMHDLIHDLARFVAGESCFNLEYMLEVDKKLKVNFEKINELPDSIGDLVHLKYLNLSETLIESLPESVGFLLQLQTLLLFNCHRFLKLPMAIGNLIDLHHLDIRGTDFLKDMPSGMGNLKNLLTLSKFIVGKEDGLMGLSDLRNFLQLGGNLSILNLQNVLNVQDAMNANLENIDGLDELLLEWTSDFGNSRNESNEEIQVLNWLKPHSNLKSLTIVSYGGRKFPLWIGDPFFSNLSYLELRDCKRCTLLPSLGQSLVLKELIIEGMEGIEVVGLEFYGSGTFSSLEKLVFQNMLNWKEWTSPTRSGGEFPCLGQLKIKNCPKLTGQLPSHLSSLVNLVINGCPDFRCSSTTSLVPLKKLHIRDCNVILLKSMVDLPSLTELTIENISEMSCLPQCFTQFLIALENLEIEGCEELACLWEDGSEIANLACLENMDIRSCPLLVSLTRKEQGLFPLNLKHLALYSCEALESLLPDLLMRKMDGSSSNSSNVLGLEELVLDGCPSLKSLSLPTTLKQLTIYGCKNLSLLGEILMHEDDGDNNSNLEYLYIEEFPSLNSFQGGQLPASLKQFEVTNCKRLESFPKGLLQHCTGLGFIRIWRCDMLKSLPSLECLSNLIELEIADCKALESIPDLGLCTPNLKELTIEGCKNLKSFLNSTTMDQLKLLQVLSIRDCPSIELIPFPGEKVNRGLIEVLLPNLAALSLDDVILKFLLPNTTQKLYNPVPDGHLATMAGCSLQKLTSLQYLKISSRTWPPDVVLPSSLTTLSIGLVENLESLPRQLLQNLNSLQRLAIWNCPKLRSLPKEGLPPSLGALRIYDCPLLKPQRFEAKGDYWPLTCTIPCVEIDKHQVMRPTALKLKLGIMLCFFI</sequence>
<dbReference type="Gene3D" id="3.40.50.300">
    <property type="entry name" value="P-loop containing nucleotide triphosphate hydrolases"/>
    <property type="match status" value="1"/>
</dbReference>
<dbReference type="Pfam" id="PF18052">
    <property type="entry name" value="Rx_N"/>
    <property type="match status" value="1"/>
</dbReference>
<dbReference type="InterPro" id="IPR002182">
    <property type="entry name" value="NB-ARC"/>
</dbReference>
<keyword evidence="3" id="KW-0547">Nucleotide-binding</keyword>
<keyword evidence="1" id="KW-0433">Leucine-rich repeat</keyword>
<dbReference type="FunFam" id="3.40.50.300:FF:001091">
    <property type="entry name" value="Probable disease resistance protein At1g61300"/>
    <property type="match status" value="1"/>
</dbReference>
<feature type="domain" description="Disease resistance protein winged helix" evidence="8">
    <location>
        <begin position="440"/>
        <end position="503"/>
    </location>
</feature>
<keyword evidence="4" id="KW-0611">Plant defense</keyword>
<dbReference type="InterPro" id="IPR032675">
    <property type="entry name" value="LRR_dom_sf"/>
</dbReference>